<protein>
    <submittedName>
        <fullName evidence="11">ABC transporter permease subunit</fullName>
    </submittedName>
</protein>
<keyword evidence="3" id="KW-1003">Cell membrane</keyword>
<keyword evidence="4" id="KW-0997">Cell inner membrane</keyword>
<comment type="subcellular location">
    <subcellularLocation>
        <location evidence="1">Cell inner membrane</location>
        <topology evidence="1">Multi-pass membrane protein</topology>
    </subcellularLocation>
    <subcellularLocation>
        <location evidence="9">Cell membrane</location>
        <topology evidence="9">Multi-pass membrane protein</topology>
    </subcellularLocation>
</comment>
<evidence type="ECO:0000256" key="4">
    <source>
        <dbReference type="ARBA" id="ARBA00022519"/>
    </source>
</evidence>
<evidence type="ECO:0000313" key="12">
    <source>
        <dbReference type="Proteomes" id="UP001239782"/>
    </source>
</evidence>
<feature type="transmembrane region" description="Helical" evidence="9">
    <location>
        <begin position="29"/>
        <end position="50"/>
    </location>
</feature>
<organism evidence="11 12">
    <name type="scientific">Pleionea litopenaei</name>
    <dbReference type="NCBI Taxonomy" id="3070815"/>
    <lineage>
        <taxon>Bacteria</taxon>
        <taxon>Pseudomonadati</taxon>
        <taxon>Pseudomonadota</taxon>
        <taxon>Gammaproteobacteria</taxon>
        <taxon>Oceanospirillales</taxon>
        <taxon>Pleioneaceae</taxon>
        <taxon>Pleionea</taxon>
    </lineage>
</organism>
<keyword evidence="2 9" id="KW-0813">Transport</keyword>
<evidence type="ECO:0000259" key="10">
    <source>
        <dbReference type="PROSITE" id="PS50928"/>
    </source>
</evidence>
<evidence type="ECO:0000256" key="2">
    <source>
        <dbReference type="ARBA" id="ARBA00022448"/>
    </source>
</evidence>
<dbReference type="PANTHER" id="PTHR43386:SF5">
    <property type="entry name" value="PUTRESCINE EXPORT SYSTEM PERMEASE PROTEIN SAPC"/>
    <property type="match status" value="1"/>
</dbReference>
<dbReference type="GO" id="GO:0005886">
    <property type="term" value="C:plasma membrane"/>
    <property type="evidence" value="ECO:0007669"/>
    <property type="project" value="UniProtKB-SubCell"/>
</dbReference>
<feature type="transmembrane region" description="Helical" evidence="9">
    <location>
        <begin position="134"/>
        <end position="155"/>
    </location>
</feature>
<dbReference type="AlphaFoldDB" id="A0AA51X8X5"/>
<evidence type="ECO:0000256" key="8">
    <source>
        <dbReference type="ARBA" id="ARBA00024202"/>
    </source>
</evidence>
<feature type="transmembrane region" description="Helical" evidence="9">
    <location>
        <begin position="216"/>
        <end position="241"/>
    </location>
</feature>
<keyword evidence="12" id="KW-1185">Reference proteome</keyword>
<dbReference type="KEGG" id="plei:Q9312_06535"/>
<evidence type="ECO:0000313" key="11">
    <source>
        <dbReference type="EMBL" id="WMS88570.1"/>
    </source>
</evidence>
<dbReference type="Pfam" id="PF12911">
    <property type="entry name" value="OppC_N"/>
    <property type="match status" value="1"/>
</dbReference>
<comment type="similarity">
    <text evidence="8">Belongs to the binding-protein-dependent transport system permease family. OppBC subfamily.</text>
</comment>
<keyword evidence="5 9" id="KW-0812">Transmembrane</keyword>
<feature type="transmembrane region" description="Helical" evidence="9">
    <location>
        <begin position="161"/>
        <end position="177"/>
    </location>
</feature>
<proteinExistence type="inferred from homology"/>
<gene>
    <name evidence="11" type="ORF">Q9312_06535</name>
</gene>
<dbReference type="EMBL" id="CP133548">
    <property type="protein sequence ID" value="WMS88570.1"/>
    <property type="molecule type" value="Genomic_DNA"/>
</dbReference>
<dbReference type="SUPFAM" id="SSF161098">
    <property type="entry name" value="MetI-like"/>
    <property type="match status" value="1"/>
</dbReference>
<dbReference type="CDD" id="cd06261">
    <property type="entry name" value="TM_PBP2"/>
    <property type="match status" value="1"/>
</dbReference>
<feature type="domain" description="ABC transmembrane type-1" evidence="10">
    <location>
        <begin position="95"/>
        <end position="284"/>
    </location>
</feature>
<dbReference type="InterPro" id="IPR050366">
    <property type="entry name" value="BP-dependent_transpt_permease"/>
</dbReference>
<dbReference type="RefSeq" id="WP_309203785.1">
    <property type="nucleotide sequence ID" value="NZ_CP133548.1"/>
</dbReference>
<keyword evidence="6 9" id="KW-1133">Transmembrane helix</keyword>
<dbReference type="PROSITE" id="PS50928">
    <property type="entry name" value="ABC_TM1"/>
    <property type="match status" value="1"/>
</dbReference>
<dbReference type="InterPro" id="IPR035906">
    <property type="entry name" value="MetI-like_sf"/>
</dbReference>
<evidence type="ECO:0000256" key="1">
    <source>
        <dbReference type="ARBA" id="ARBA00004429"/>
    </source>
</evidence>
<name>A0AA51X8X5_9GAMM</name>
<dbReference type="InterPro" id="IPR025966">
    <property type="entry name" value="OppC_N"/>
</dbReference>
<evidence type="ECO:0000256" key="6">
    <source>
        <dbReference type="ARBA" id="ARBA00022989"/>
    </source>
</evidence>
<sequence>MMEVKIYKDAPVPGRLSQFWRKFRKHKGALVGLIVLTLIVLMAIFSPLIAPFDPTEQFSDYLRYPPAWTADGVNRHLLGTDDLGRDLFSRIVYGSRLSLGLSALVVVIAAAVGIALGAIAGLTRGGIEYSILRVMDIILAIPSLLLAIVIVAIIGPGLPNAIYAVAIVLIPHFVRIVRASIREEMAKDYVLAAKLDGANSIRLFTHSILPNILPPLVVQVTLAFSTALIDIAALGFLGMGAQPPNPEWGTILSQSRAFIQLAPWTVTIPGLAILITVLSINLLGDGLRDALNPKEHP</sequence>
<dbReference type="Pfam" id="PF00528">
    <property type="entry name" value="BPD_transp_1"/>
    <property type="match status" value="1"/>
</dbReference>
<evidence type="ECO:0000256" key="9">
    <source>
        <dbReference type="RuleBase" id="RU363032"/>
    </source>
</evidence>
<evidence type="ECO:0000256" key="7">
    <source>
        <dbReference type="ARBA" id="ARBA00023136"/>
    </source>
</evidence>
<accession>A0AA51X8X5</accession>
<feature type="transmembrane region" description="Helical" evidence="9">
    <location>
        <begin position="97"/>
        <end position="122"/>
    </location>
</feature>
<dbReference type="InterPro" id="IPR000515">
    <property type="entry name" value="MetI-like"/>
</dbReference>
<dbReference type="Gene3D" id="1.10.3720.10">
    <property type="entry name" value="MetI-like"/>
    <property type="match status" value="1"/>
</dbReference>
<reference evidence="11 12" key="1">
    <citation type="submission" date="2023-08" db="EMBL/GenBank/DDBJ databases">
        <title>Pleionea litopenaei sp. nov., isolated from stomach of juvenile Litopenaeus vannamei.</title>
        <authorList>
            <person name="Rho A.M."/>
            <person name="Hwang C.Y."/>
        </authorList>
    </citation>
    <scope>NUCLEOTIDE SEQUENCE [LARGE SCALE GENOMIC DNA]</scope>
    <source>
        <strain evidence="11 12">HL-JVS1</strain>
    </source>
</reference>
<dbReference type="Proteomes" id="UP001239782">
    <property type="component" value="Chromosome"/>
</dbReference>
<feature type="transmembrane region" description="Helical" evidence="9">
    <location>
        <begin position="261"/>
        <end position="284"/>
    </location>
</feature>
<evidence type="ECO:0000256" key="5">
    <source>
        <dbReference type="ARBA" id="ARBA00022692"/>
    </source>
</evidence>
<dbReference type="GO" id="GO:0055085">
    <property type="term" value="P:transmembrane transport"/>
    <property type="evidence" value="ECO:0007669"/>
    <property type="project" value="InterPro"/>
</dbReference>
<dbReference type="PANTHER" id="PTHR43386">
    <property type="entry name" value="OLIGOPEPTIDE TRANSPORT SYSTEM PERMEASE PROTEIN APPC"/>
    <property type="match status" value="1"/>
</dbReference>
<evidence type="ECO:0000256" key="3">
    <source>
        <dbReference type="ARBA" id="ARBA00022475"/>
    </source>
</evidence>
<keyword evidence="7 9" id="KW-0472">Membrane</keyword>